<dbReference type="InterPro" id="IPR019775">
    <property type="entry name" value="WD40_repeat_CS"/>
</dbReference>
<feature type="repeat" description="WD" evidence="5">
    <location>
        <begin position="63"/>
        <end position="96"/>
    </location>
</feature>
<dbReference type="PRINTS" id="PR00320">
    <property type="entry name" value="GPROTEINBRPT"/>
</dbReference>
<dbReference type="InterPro" id="IPR020472">
    <property type="entry name" value="WD40_PAC1"/>
</dbReference>
<dbReference type="PROSITE" id="PS50294">
    <property type="entry name" value="WD_REPEATS_REGION"/>
    <property type="match status" value="5"/>
</dbReference>
<dbReference type="AlphaFoldDB" id="A0AAN0IT44"/>
<sequence length="299" mass="33704">MYIRIWGKEGESWVCKTVLTDGHDKTIRSVGWSPCGHMLAAASFDGTVSIWDKRQDFQCKSVLEGHENEVKSVVWSQSGSFLATCGRDKSVWVWEVLSDGEEFECSGVLLHHTQDVKTVRWHPHEDVLVSASYDDTIRVYKEEDDDWSCTCTMEGHTSTVWGITFDESGNRLASCSDDKTIKIWRSYKPGNNEGIPTPDGETVWKCSCTLGGHHSRSIYTIDWSKCSGLLAAGGGDDTIRIYREDPGSDPNQSNFSLLWQQEKAHSTDVNCVSWHPKDPQLMASCSDDRTIKIWRIISQ</sequence>
<evidence type="ECO:0000256" key="4">
    <source>
        <dbReference type="HAMAP-Rule" id="MF_03037"/>
    </source>
</evidence>
<dbReference type="GO" id="GO:0097361">
    <property type="term" value="C:cytosolic [4Fe-4S] assembly targeting complex"/>
    <property type="evidence" value="ECO:0007669"/>
    <property type="project" value="InterPro"/>
</dbReference>
<evidence type="ECO:0000313" key="6">
    <source>
        <dbReference type="EnsemblMetazoa" id="XP_011408974.2"/>
    </source>
</evidence>
<comment type="function">
    <text evidence="3">Key component of the cytosolic iron-sulfur protein assembly (CIA) complex, a multiprotein complex that mediates the incorporation of iron-sulfur cluster into extramitochondrial Fe/S proteins. As a CIA complex component, interacts specifically with CIAO2A or CIAO2B and MMS19 to assist different branches of iron-sulfur protein assembly, depending of its interactors. The complex CIAO1:CIAO2B:MMS19 binds to and facilitates the assembly of most cytosolic-nuclear Fe/S proteins. CIAO1:CIAO2A specifically matures ACO1 and stabilizes IREB2. Seems to specifically modulate the transactivation activity of WT1. As part of the mitotic spindle-associated MMXD complex it may play a role in chromosome segregation.</text>
</comment>
<dbReference type="RefSeq" id="XP_011408974.2">
    <property type="nucleotide sequence ID" value="XM_011410672.2"/>
</dbReference>
<evidence type="ECO:0000256" key="5">
    <source>
        <dbReference type="PROSITE-ProRule" id="PRU00221"/>
    </source>
</evidence>
<dbReference type="InterPro" id="IPR036322">
    <property type="entry name" value="WD40_repeat_dom_sf"/>
</dbReference>
<keyword evidence="1 5" id="KW-0853">WD repeat</keyword>
<evidence type="ECO:0000313" key="7">
    <source>
        <dbReference type="Proteomes" id="UP000007879"/>
    </source>
</evidence>
<reference evidence="7" key="1">
    <citation type="journal article" date="2010" name="Nature">
        <title>The Amphimedon queenslandica genome and the evolution of animal complexity.</title>
        <authorList>
            <person name="Srivastava M."/>
            <person name="Simakov O."/>
            <person name="Chapman J."/>
            <person name="Fahey B."/>
            <person name="Gauthier M.E."/>
            <person name="Mitros T."/>
            <person name="Richards G.S."/>
            <person name="Conaco C."/>
            <person name="Dacre M."/>
            <person name="Hellsten U."/>
            <person name="Larroux C."/>
            <person name="Putnam N.H."/>
            <person name="Stanke M."/>
            <person name="Adamska M."/>
            <person name="Darling A."/>
            <person name="Degnan S.M."/>
            <person name="Oakley T.H."/>
            <person name="Plachetzki D.C."/>
            <person name="Zhai Y."/>
            <person name="Adamski M."/>
            <person name="Calcino A."/>
            <person name="Cummins S.F."/>
            <person name="Goodstein D.M."/>
            <person name="Harris C."/>
            <person name="Jackson D.J."/>
            <person name="Leys S.P."/>
            <person name="Shu S."/>
            <person name="Woodcroft B.J."/>
            <person name="Vervoort M."/>
            <person name="Kosik K.S."/>
            <person name="Manning G."/>
            <person name="Degnan B.M."/>
            <person name="Rokhsar D.S."/>
        </authorList>
    </citation>
    <scope>NUCLEOTIDE SEQUENCE [LARGE SCALE GENOMIC DNA]</scope>
</reference>
<reference evidence="6" key="2">
    <citation type="submission" date="2024-06" db="UniProtKB">
        <authorList>
            <consortium name="EnsemblMetazoa"/>
        </authorList>
    </citation>
    <scope>IDENTIFICATION</scope>
</reference>
<dbReference type="GO" id="GO:0016226">
    <property type="term" value="P:iron-sulfur cluster assembly"/>
    <property type="evidence" value="ECO:0007669"/>
    <property type="project" value="UniProtKB-UniRule"/>
</dbReference>
<dbReference type="PROSITE" id="PS00678">
    <property type="entry name" value="WD_REPEATS_1"/>
    <property type="match status" value="1"/>
</dbReference>
<feature type="repeat" description="WD" evidence="5">
    <location>
        <begin position="153"/>
        <end position="184"/>
    </location>
</feature>
<evidence type="ECO:0000256" key="1">
    <source>
        <dbReference type="ARBA" id="ARBA00022574"/>
    </source>
</evidence>
<keyword evidence="7" id="KW-1185">Reference proteome</keyword>
<dbReference type="InterPro" id="IPR015943">
    <property type="entry name" value="WD40/YVTN_repeat-like_dom_sf"/>
</dbReference>
<dbReference type="EnsemblMetazoa" id="XM_011410672.2">
    <property type="protein sequence ID" value="XP_011408974.2"/>
    <property type="gene ID" value="LOC100632518"/>
</dbReference>
<accession>A0AAN0IT44</accession>
<dbReference type="InterPro" id="IPR028608">
    <property type="entry name" value="CIAO1/Cia1"/>
</dbReference>
<proteinExistence type="inferred from homology"/>
<dbReference type="Gene3D" id="2.130.10.10">
    <property type="entry name" value="YVTN repeat-like/Quinoprotein amine dehydrogenase"/>
    <property type="match status" value="1"/>
</dbReference>
<dbReference type="CDD" id="cd00200">
    <property type="entry name" value="WD40"/>
    <property type="match status" value="1"/>
</dbReference>
<dbReference type="PANTHER" id="PTHR19920">
    <property type="entry name" value="WD40 PROTEIN CIAO1"/>
    <property type="match status" value="1"/>
</dbReference>
<dbReference type="SUPFAM" id="SSF50978">
    <property type="entry name" value="WD40 repeat-like"/>
    <property type="match status" value="1"/>
</dbReference>
<feature type="repeat" description="WD" evidence="5">
    <location>
        <begin position="109"/>
        <end position="141"/>
    </location>
</feature>
<dbReference type="Proteomes" id="UP000007879">
    <property type="component" value="Unassembled WGS sequence"/>
</dbReference>
<dbReference type="GeneID" id="100632518"/>
<evidence type="ECO:0000256" key="2">
    <source>
        <dbReference type="ARBA" id="ARBA00022737"/>
    </source>
</evidence>
<keyword evidence="2" id="KW-0677">Repeat</keyword>
<dbReference type="HAMAP" id="MF_03037">
    <property type="entry name" value="ciao1"/>
    <property type="match status" value="1"/>
</dbReference>
<dbReference type="PROSITE" id="PS50082">
    <property type="entry name" value="WD_REPEATS_2"/>
    <property type="match status" value="5"/>
</dbReference>
<dbReference type="KEGG" id="aqu:100632518"/>
<comment type="function">
    <text evidence="4">Essential component of the cytosolic iron-sulfur (Fe/S) protein assembly machinery. Required for the maturation of extramitochondrial Fe/S proteins.</text>
</comment>
<feature type="repeat" description="WD" evidence="5">
    <location>
        <begin position="20"/>
        <end position="52"/>
    </location>
</feature>
<dbReference type="SMART" id="SM00320">
    <property type="entry name" value="WD40"/>
    <property type="match status" value="6"/>
</dbReference>
<protein>
    <recommendedName>
        <fullName evidence="4">Probable cytosolic iron-sulfur protein assembly protein CIAO1 homolog</fullName>
    </recommendedName>
</protein>
<dbReference type="InterPro" id="IPR001680">
    <property type="entry name" value="WD40_rpt"/>
</dbReference>
<dbReference type="FunFam" id="2.130.10.10:FF:000136">
    <property type="entry name" value="Probable cytosolic iron-sulfur protein assembly protein CIAO1"/>
    <property type="match status" value="1"/>
</dbReference>
<feature type="repeat" description="WD" evidence="5">
    <location>
        <begin position="262"/>
        <end position="299"/>
    </location>
</feature>
<evidence type="ECO:0000256" key="3">
    <source>
        <dbReference type="ARBA" id="ARBA00060126"/>
    </source>
</evidence>
<organism evidence="6 7">
    <name type="scientific">Amphimedon queenslandica</name>
    <name type="common">Sponge</name>
    <dbReference type="NCBI Taxonomy" id="400682"/>
    <lineage>
        <taxon>Eukaryota</taxon>
        <taxon>Metazoa</taxon>
        <taxon>Porifera</taxon>
        <taxon>Demospongiae</taxon>
        <taxon>Heteroscleromorpha</taxon>
        <taxon>Haplosclerida</taxon>
        <taxon>Niphatidae</taxon>
        <taxon>Amphimedon</taxon>
    </lineage>
</organism>
<dbReference type="Pfam" id="PF00400">
    <property type="entry name" value="WD40"/>
    <property type="match status" value="6"/>
</dbReference>
<name>A0AAN0IT44_AMPQE</name>
<comment type="similarity">
    <text evidence="4">Belongs to the WD repeat CIA1 family.</text>
</comment>
<dbReference type="PANTHER" id="PTHR19920:SF0">
    <property type="entry name" value="CYTOSOLIC IRON-SULFUR PROTEIN ASSEMBLY PROTEIN CIAO1-RELATED"/>
    <property type="match status" value="1"/>
</dbReference>